<organism evidence="3 4">
    <name type="scientific">Protea cynaroides</name>
    <dbReference type="NCBI Taxonomy" id="273540"/>
    <lineage>
        <taxon>Eukaryota</taxon>
        <taxon>Viridiplantae</taxon>
        <taxon>Streptophyta</taxon>
        <taxon>Embryophyta</taxon>
        <taxon>Tracheophyta</taxon>
        <taxon>Spermatophyta</taxon>
        <taxon>Magnoliopsida</taxon>
        <taxon>Proteales</taxon>
        <taxon>Proteaceae</taxon>
        <taxon>Protea</taxon>
    </lineage>
</organism>
<feature type="domain" description="COI1 F-box" evidence="1">
    <location>
        <begin position="56"/>
        <end position="83"/>
    </location>
</feature>
<dbReference type="InterPro" id="IPR041101">
    <property type="entry name" value="Transp_inhibit"/>
</dbReference>
<gene>
    <name evidence="3" type="ORF">NE237_002635</name>
</gene>
<dbReference type="Proteomes" id="UP001141806">
    <property type="component" value="Unassembled WGS sequence"/>
</dbReference>
<dbReference type="Pfam" id="PF18511">
    <property type="entry name" value="F-box_5"/>
    <property type="match status" value="1"/>
</dbReference>
<evidence type="ECO:0000313" key="4">
    <source>
        <dbReference type="Proteomes" id="UP001141806"/>
    </source>
</evidence>
<dbReference type="InterPro" id="IPR032675">
    <property type="entry name" value="LRR_dom_sf"/>
</dbReference>
<accession>A0A9Q0KWI0</accession>
<evidence type="ECO:0000259" key="2">
    <source>
        <dbReference type="Pfam" id="PF18791"/>
    </source>
</evidence>
<dbReference type="Pfam" id="PF18791">
    <property type="entry name" value="Transp_inhibit"/>
    <property type="match status" value="2"/>
</dbReference>
<name>A0A9Q0KWI0_9MAGN</name>
<evidence type="ECO:0000259" key="1">
    <source>
        <dbReference type="Pfam" id="PF18511"/>
    </source>
</evidence>
<feature type="domain" description="Transport inhibitor response 1" evidence="2">
    <location>
        <begin position="106"/>
        <end position="151"/>
    </location>
</feature>
<proteinExistence type="predicted"/>
<keyword evidence="4" id="KW-1185">Reference proteome</keyword>
<protein>
    <submittedName>
        <fullName evidence="3">Uncharacterized protein</fullName>
    </submittedName>
</protein>
<dbReference type="EMBL" id="JAMYWD010000003">
    <property type="protein sequence ID" value="KAJ4977529.1"/>
    <property type="molecule type" value="Genomic_DNA"/>
</dbReference>
<dbReference type="Gene3D" id="1.20.1280.50">
    <property type="match status" value="1"/>
</dbReference>
<sequence length="165" mass="19565">MFNLIPDDWVGYAGPWIREIAKGFNCFKFLHFRQMIVKDVDLKLLGRAQVTCSMTLMAYIHDPCDRDVMSLVCHKWYEIDALTWKYITIAFCYTTSPERLRQKFQHLESLKLKGKPRDAMFNLITDDWGGYASPWIREITEGFNCLKFLHFWRMIVKDVDLKLLA</sequence>
<dbReference type="InterPro" id="IPR041567">
    <property type="entry name" value="COI1_F-box"/>
</dbReference>
<comment type="caution">
    <text evidence="3">The sequence shown here is derived from an EMBL/GenBank/DDBJ whole genome shotgun (WGS) entry which is preliminary data.</text>
</comment>
<reference evidence="3" key="1">
    <citation type="journal article" date="2023" name="Plant J.">
        <title>The genome of the king protea, Protea cynaroides.</title>
        <authorList>
            <person name="Chang J."/>
            <person name="Duong T.A."/>
            <person name="Schoeman C."/>
            <person name="Ma X."/>
            <person name="Roodt D."/>
            <person name="Barker N."/>
            <person name="Li Z."/>
            <person name="Van de Peer Y."/>
            <person name="Mizrachi E."/>
        </authorList>
    </citation>
    <scope>NUCLEOTIDE SEQUENCE</scope>
    <source>
        <tissue evidence="3">Young leaves</tissue>
    </source>
</reference>
<feature type="domain" description="Transport inhibitor response 1" evidence="2">
    <location>
        <begin position="1"/>
        <end position="32"/>
    </location>
</feature>
<dbReference type="OrthoDB" id="423607at2759"/>
<dbReference type="AlphaFoldDB" id="A0A9Q0KWI0"/>
<evidence type="ECO:0000313" key="3">
    <source>
        <dbReference type="EMBL" id="KAJ4977529.1"/>
    </source>
</evidence>
<dbReference type="Gene3D" id="3.80.10.10">
    <property type="entry name" value="Ribonuclease Inhibitor"/>
    <property type="match status" value="2"/>
</dbReference>